<feature type="region of interest" description="Disordered" evidence="1">
    <location>
        <begin position="81"/>
        <end position="175"/>
    </location>
</feature>
<dbReference type="Pfam" id="PF11566">
    <property type="entry name" value="PI31_Prot_N"/>
    <property type="match status" value="1"/>
</dbReference>
<dbReference type="PANTHER" id="PTHR15537">
    <property type="entry name" value="F-BOX ONLY PROTEIN 7"/>
    <property type="match status" value="1"/>
</dbReference>
<feature type="compositionally biased region" description="Polar residues" evidence="1">
    <location>
        <begin position="97"/>
        <end position="125"/>
    </location>
</feature>
<dbReference type="PROSITE" id="PS50181">
    <property type="entry name" value="FBOX"/>
    <property type="match status" value="1"/>
</dbReference>
<dbReference type="Gene3D" id="3.40.1000.30">
    <property type="match status" value="1"/>
</dbReference>
<proteinExistence type="predicted"/>
<reference evidence="3" key="2">
    <citation type="submission" date="2020-11" db="EMBL/GenBank/DDBJ databases">
        <authorList>
            <person name="McCartney M.A."/>
            <person name="Auch B."/>
            <person name="Kono T."/>
            <person name="Mallez S."/>
            <person name="Becker A."/>
            <person name="Gohl D.M."/>
            <person name="Silverstein K.A.T."/>
            <person name="Koren S."/>
            <person name="Bechman K.B."/>
            <person name="Herman A."/>
            <person name="Abrahante J.E."/>
            <person name="Garbe J."/>
        </authorList>
    </citation>
    <scope>NUCLEOTIDE SEQUENCE</scope>
    <source>
        <strain evidence="3">Duluth1</strain>
        <tissue evidence="3">Whole animal</tissue>
    </source>
</reference>
<dbReference type="InterPro" id="IPR036047">
    <property type="entry name" value="F-box-like_dom_sf"/>
</dbReference>
<dbReference type="InterPro" id="IPR001810">
    <property type="entry name" value="F-box_dom"/>
</dbReference>
<organism evidence="3 4">
    <name type="scientific">Dreissena polymorpha</name>
    <name type="common">Zebra mussel</name>
    <name type="synonym">Mytilus polymorpha</name>
    <dbReference type="NCBI Taxonomy" id="45954"/>
    <lineage>
        <taxon>Eukaryota</taxon>
        <taxon>Metazoa</taxon>
        <taxon>Spiralia</taxon>
        <taxon>Lophotrochozoa</taxon>
        <taxon>Mollusca</taxon>
        <taxon>Bivalvia</taxon>
        <taxon>Autobranchia</taxon>
        <taxon>Heteroconchia</taxon>
        <taxon>Euheterodonta</taxon>
        <taxon>Imparidentia</taxon>
        <taxon>Neoheterodontei</taxon>
        <taxon>Myida</taxon>
        <taxon>Dreissenoidea</taxon>
        <taxon>Dreissenidae</taxon>
        <taxon>Dreissena</taxon>
    </lineage>
</organism>
<dbReference type="SUPFAM" id="SSF81383">
    <property type="entry name" value="F-box domain"/>
    <property type="match status" value="1"/>
</dbReference>
<keyword evidence="4" id="KW-1185">Reference proteome</keyword>
<reference evidence="3" key="1">
    <citation type="journal article" date="2019" name="bioRxiv">
        <title>The Genome of the Zebra Mussel, Dreissena polymorpha: A Resource for Invasive Species Research.</title>
        <authorList>
            <person name="McCartney M.A."/>
            <person name="Auch B."/>
            <person name="Kono T."/>
            <person name="Mallez S."/>
            <person name="Zhang Y."/>
            <person name="Obille A."/>
            <person name="Becker A."/>
            <person name="Abrahante J.E."/>
            <person name="Garbe J."/>
            <person name="Badalamenti J.P."/>
            <person name="Herman A."/>
            <person name="Mangelson H."/>
            <person name="Liachko I."/>
            <person name="Sullivan S."/>
            <person name="Sone E.D."/>
            <person name="Koren S."/>
            <person name="Silverstein K.A.T."/>
            <person name="Beckman K.B."/>
            <person name="Gohl D.M."/>
        </authorList>
    </citation>
    <scope>NUCLEOTIDE SEQUENCE</scope>
    <source>
        <strain evidence="3">Duluth1</strain>
        <tissue evidence="3">Whole animal</tissue>
    </source>
</reference>
<dbReference type="PANTHER" id="PTHR15537:SF2">
    <property type="entry name" value="F-BOX ONLY PROTEIN 7"/>
    <property type="match status" value="1"/>
</dbReference>
<feature type="compositionally biased region" description="Polar residues" evidence="1">
    <location>
        <begin position="141"/>
        <end position="164"/>
    </location>
</feature>
<evidence type="ECO:0000256" key="1">
    <source>
        <dbReference type="SAM" id="MobiDB-lite"/>
    </source>
</evidence>
<dbReference type="EMBL" id="JAIWYP010000005">
    <property type="protein sequence ID" value="KAH3819036.1"/>
    <property type="molecule type" value="Genomic_DNA"/>
</dbReference>
<protein>
    <recommendedName>
        <fullName evidence="2">F-box domain-containing protein</fullName>
    </recommendedName>
</protein>
<dbReference type="OrthoDB" id="6153199at2759"/>
<evidence type="ECO:0000259" key="2">
    <source>
        <dbReference type="PROSITE" id="PS50181"/>
    </source>
</evidence>
<dbReference type="InterPro" id="IPR047118">
    <property type="entry name" value="Fbxo7"/>
</dbReference>
<sequence length="538" mass="59243">MKLRVRCKKTTRVLELNDEQTEGITVGGVIESVRHLFGDLLNGDFHLSLNGTDALCLSAKLLSDCGIVGGDLIHVIQMHHSQDPLSPGPSKQEHQNEISTSRTLDTVGSSQNKSPSQAQCSNTSSMERRDDTQGDLPLIKGQSQMDTQTAESSGERSNLAQSELPSGDDCSEMEVQEEEVDLAVVWRCLSEPVLCREAVDGQVPSLLKEMYTILEPVTMSEKLAVVLHVLMLETGFIPLASQDPTVTAPPTSTWRQKGYQLFTYSYPGCGDHTCSLTLLQAGRTVMAHGKVGGGHDATRKCSLDIGCFIQDAVSDCAASYGDLAKLSRVFKDSIANPLVQDLRTAAGLVDIFGLMALTLELKLRILSTLDLRSVLQMSCVNTELYDTCCDPSIWRRLYLKDFGNRRDNSLSQNWKELYKQEFKSRKERRKLMSRTTLIAPPFWGPQYPFGGPSHWMPPLPGRGIIGGDYDLYPNFPSGLPGIPGRFGPRLPTLPQPRYDLIGPIVDPGPDPFHIPRRLGPSRGGFGVRGGFGMGRRFF</sequence>
<evidence type="ECO:0000313" key="3">
    <source>
        <dbReference type="EMBL" id="KAH3819036.1"/>
    </source>
</evidence>
<dbReference type="Pfam" id="PF12937">
    <property type="entry name" value="F-box-like"/>
    <property type="match status" value="1"/>
</dbReference>
<feature type="domain" description="F-box" evidence="2">
    <location>
        <begin position="351"/>
        <end position="397"/>
    </location>
</feature>
<accession>A0A9D4JNV8</accession>
<dbReference type="GO" id="GO:0019901">
    <property type="term" value="F:protein kinase binding"/>
    <property type="evidence" value="ECO:0007669"/>
    <property type="project" value="InterPro"/>
</dbReference>
<gene>
    <name evidence="3" type="ORF">DPMN_120766</name>
</gene>
<dbReference type="GO" id="GO:1903599">
    <property type="term" value="P:positive regulation of autophagy of mitochondrion"/>
    <property type="evidence" value="ECO:0007669"/>
    <property type="project" value="TreeGrafter"/>
</dbReference>
<dbReference type="Proteomes" id="UP000828390">
    <property type="component" value="Unassembled WGS sequence"/>
</dbReference>
<dbReference type="InterPro" id="IPR021625">
    <property type="entry name" value="PI31_Prot_N"/>
</dbReference>
<dbReference type="AlphaFoldDB" id="A0A9D4JNV8"/>
<name>A0A9D4JNV8_DREPO</name>
<dbReference type="Gene3D" id="1.20.1280.50">
    <property type="match status" value="1"/>
</dbReference>
<evidence type="ECO:0000313" key="4">
    <source>
        <dbReference type="Proteomes" id="UP000828390"/>
    </source>
</evidence>
<comment type="caution">
    <text evidence="3">The sequence shown here is derived from an EMBL/GenBank/DDBJ whole genome shotgun (WGS) entry which is preliminary data.</text>
</comment>